<dbReference type="EMBL" id="MK951668">
    <property type="protein sequence ID" value="QGU85607.1"/>
    <property type="molecule type" value="Genomic_DNA"/>
</dbReference>
<evidence type="ECO:0000256" key="4">
    <source>
        <dbReference type="ARBA" id="ARBA00022448"/>
    </source>
</evidence>
<dbReference type="EMBL" id="KU958378">
    <property type="protein sequence ID" value="AOW43844.1"/>
    <property type="molecule type" value="Genomic_DNA"/>
</dbReference>
<evidence type="ECO:0000256" key="12">
    <source>
        <dbReference type="RuleBase" id="RU003661"/>
    </source>
</evidence>
<evidence type="ECO:0000313" key="15">
    <source>
        <dbReference type="EMBL" id="QGU85607.1"/>
    </source>
</evidence>
<evidence type="ECO:0000256" key="10">
    <source>
        <dbReference type="ARBA" id="ARBA00023128"/>
    </source>
</evidence>
<keyword evidence="7 12" id="KW-0375">Hydrogen ion transport</keyword>
<dbReference type="RefSeq" id="YP_009316862.1">
    <property type="nucleotide sequence ID" value="NC_031824.1"/>
</dbReference>
<sequence>MPQMAPMSWLTLFLLFTLSLIIMMSINYYLFIPKMQSMDQDKSFVKKTMSWKW</sequence>
<dbReference type="GeneID" id="30217808"/>
<evidence type="ECO:0000256" key="13">
    <source>
        <dbReference type="SAM" id="Phobius"/>
    </source>
</evidence>
<reference evidence="14" key="1">
    <citation type="submission" date="2016-03" db="EMBL/GenBank/DDBJ databases">
        <title>Short read sequencing assembly revealed the complete mitochondrial genome of Ischnura elegans Vander Linden, 1820 (Odonata: Zygoptera).</title>
        <authorList>
            <person name="Feindt W."/>
            <person name="Herzog R."/>
            <person name="Osigus H.-J."/>
            <person name="Schierwater B."/>
            <person name="Hadrys H."/>
        </authorList>
    </citation>
    <scope>NUCLEOTIDE SEQUENCE</scope>
</reference>
<dbReference type="GO" id="GO:0015986">
    <property type="term" value="P:proton motive force-driven ATP synthesis"/>
    <property type="evidence" value="ECO:0007669"/>
    <property type="project" value="InterPro"/>
</dbReference>
<comment type="subunit">
    <text evidence="3">F-type ATPases have 2 components, CF(1) - the catalytic core - and CF(0) - the membrane proton channel.</text>
</comment>
<evidence type="ECO:0000256" key="1">
    <source>
        <dbReference type="ARBA" id="ARBA00004304"/>
    </source>
</evidence>
<dbReference type="GO" id="GO:0045259">
    <property type="term" value="C:proton-transporting ATP synthase complex"/>
    <property type="evidence" value="ECO:0007669"/>
    <property type="project" value="UniProtKB-KW"/>
</dbReference>
<evidence type="ECO:0000256" key="5">
    <source>
        <dbReference type="ARBA" id="ARBA00022547"/>
    </source>
</evidence>
<organism evidence="14">
    <name type="scientific">Ischnura elegans</name>
    <name type="common">Blue-tailed damselfly</name>
    <dbReference type="NCBI Taxonomy" id="197161"/>
    <lineage>
        <taxon>Eukaryota</taxon>
        <taxon>Metazoa</taxon>
        <taxon>Ecdysozoa</taxon>
        <taxon>Arthropoda</taxon>
        <taxon>Hexapoda</taxon>
        <taxon>Insecta</taxon>
        <taxon>Pterygota</taxon>
        <taxon>Palaeoptera</taxon>
        <taxon>Odonata</taxon>
        <taxon>Zygoptera</taxon>
        <taxon>Coenagrionidae</taxon>
        <taxon>Ischnura</taxon>
    </lineage>
</organism>
<evidence type="ECO:0000256" key="7">
    <source>
        <dbReference type="ARBA" id="ARBA00022781"/>
    </source>
</evidence>
<keyword evidence="5 12" id="KW-0138">CF(0)</keyword>
<accession>A0A1D8QPZ6</accession>
<gene>
    <name evidence="14" type="primary">ATP8</name>
    <name evidence="15" type="synonym">atp8</name>
</gene>
<evidence type="ECO:0000256" key="6">
    <source>
        <dbReference type="ARBA" id="ARBA00022692"/>
    </source>
</evidence>
<keyword evidence="11 13" id="KW-0472">Membrane</keyword>
<keyword evidence="9 12" id="KW-0406">Ion transport</keyword>
<proteinExistence type="inferred from homology"/>
<protein>
    <recommendedName>
        <fullName evidence="12">ATP synthase complex subunit 8</fullName>
    </recommendedName>
</protein>
<comment type="subcellular location">
    <subcellularLocation>
        <location evidence="1 12">Mitochondrion membrane</location>
        <topology evidence="1 12">Single-pass membrane protein</topology>
    </subcellularLocation>
</comment>
<dbReference type="InterPro" id="IPR001421">
    <property type="entry name" value="ATP8_metazoa"/>
</dbReference>
<evidence type="ECO:0000313" key="14">
    <source>
        <dbReference type="EMBL" id="AOW43844.1"/>
    </source>
</evidence>
<dbReference type="GO" id="GO:0015078">
    <property type="term" value="F:proton transmembrane transporter activity"/>
    <property type="evidence" value="ECO:0007669"/>
    <property type="project" value="InterPro"/>
</dbReference>
<name>A0A1D8QPZ6_ISCEL</name>
<comment type="similarity">
    <text evidence="2 12">Belongs to the ATPase protein 8 family.</text>
</comment>
<evidence type="ECO:0000256" key="3">
    <source>
        <dbReference type="ARBA" id="ARBA00011291"/>
    </source>
</evidence>
<feature type="transmembrane region" description="Helical" evidence="13">
    <location>
        <begin position="12"/>
        <end position="32"/>
    </location>
</feature>
<dbReference type="Pfam" id="PF00895">
    <property type="entry name" value="ATP-synt_8"/>
    <property type="match status" value="1"/>
</dbReference>
<dbReference type="AlphaFoldDB" id="A0A1D8QPZ6"/>
<dbReference type="CTD" id="4509"/>
<evidence type="ECO:0000256" key="11">
    <source>
        <dbReference type="ARBA" id="ARBA00023136"/>
    </source>
</evidence>
<keyword evidence="8 13" id="KW-1133">Transmembrane helix</keyword>
<evidence type="ECO:0000256" key="8">
    <source>
        <dbReference type="ARBA" id="ARBA00022989"/>
    </source>
</evidence>
<keyword evidence="10 12" id="KW-0496">Mitochondrion</keyword>
<evidence type="ECO:0000256" key="9">
    <source>
        <dbReference type="ARBA" id="ARBA00023065"/>
    </source>
</evidence>
<geneLocation type="mitochondrion" evidence="14"/>
<dbReference type="GO" id="GO:0031966">
    <property type="term" value="C:mitochondrial membrane"/>
    <property type="evidence" value="ECO:0007669"/>
    <property type="project" value="UniProtKB-SubCell"/>
</dbReference>
<reference evidence="15" key="2">
    <citation type="journal article" date="2019" name="Sci. Rep.">
        <title>The mitochondrial genomes of palaeopteran insects and insights into the early insect relationships.</title>
        <authorList>
            <person name="Song N."/>
            <person name="Li X."/>
            <person name="Yin X."/>
            <person name="Li X."/>
            <person name="Yin J."/>
            <person name="Pan P."/>
        </authorList>
    </citation>
    <scope>NUCLEOTIDE SEQUENCE</scope>
</reference>
<evidence type="ECO:0000256" key="2">
    <source>
        <dbReference type="ARBA" id="ARBA00008892"/>
    </source>
</evidence>
<keyword evidence="6 12" id="KW-0812">Transmembrane</keyword>
<keyword evidence="4 12" id="KW-0813">Transport</keyword>